<name>A0A251PRH3_PRUPE</name>
<sequence length="90" mass="9687">MAVGLGWGRLGWRPPPLFTALKEQSTLLHPCLSPYGSLPTHDSRNRAQGPVVMAHGVGARSGLARYERRGCGDESGRGWRGVEKTVAASF</sequence>
<reference evidence="1 2" key="1">
    <citation type="journal article" date="2013" name="Nat. Genet.">
        <title>The high-quality draft genome of peach (Prunus persica) identifies unique patterns of genetic diversity, domestication and genome evolution.</title>
        <authorList>
            <consortium name="International Peach Genome Initiative"/>
            <person name="Verde I."/>
            <person name="Abbott A.G."/>
            <person name="Scalabrin S."/>
            <person name="Jung S."/>
            <person name="Shu S."/>
            <person name="Marroni F."/>
            <person name="Zhebentyayeva T."/>
            <person name="Dettori M.T."/>
            <person name="Grimwood J."/>
            <person name="Cattonaro F."/>
            <person name="Zuccolo A."/>
            <person name="Rossini L."/>
            <person name="Jenkins J."/>
            <person name="Vendramin E."/>
            <person name="Meisel L.A."/>
            <person name="Decroocq V."/>
            <person name="Sosinski B."/>
            <person name="Prochnik S."/>
            <person name="Mitros T."/>
            <person name="Policriti A."/>
            <person name="Cipriani G."/>
            <person name="Dondini L."/>
            <person name="Ficklin S."/>
            <person name="Goodstein D.M."/>
            <person name="Xuan P."/>
            <person name="Del Fabbro C."/>
            <person name="Aramini V."/>
            <person name="Copetti D."/>
            <person name="Gonzalez S."/>
            <person name="Horner D.S."/>
            <person name="Falchi R."/>
            <person name="Lucas S."/>
            <person name="Mica E."/>
            <person name="Maldonado J."/>
            <person name="Lazzari B."/>
            <person name="Bielenberg D."/>
            <person name="Pirona R."/>
            <person name="Miculan M."/>
            <person name="Barakat A."/>
            <person name="Testolin R."/>
            <person name="Stella A."/>
            <person name="Tartarini S."/>
            <person name="Tonutti P."/>
            <person name="Arus P."/>
            <person name="Orellana A."/>
            <person name="Wells C."/>
            <person name="Main D."/>
            <person name="Vizzotto G."/>
            <person name="Silva H."/>
            <person name="Salamini F."/>
            <person name="Schmutz J."/>
            <person name="Morgante M."/>
            <person name="Rokhsar D.S."/>
        </authorList>
    </citation>
    <scope>NUCLEOTIDE SEQUENCE [LARGE SCALE GENOMIC DNA]</scope>
    <source>
        <strain evidence="2">cv. Nemared</strain>
    </source>
</reference>
<evidence type="ECO:0000313" key="1">
    <source>
        <dbReference type="EMBL" id="ONI14173.1"/>
    </source>
</evidence>
<gene>
    <name evidence="1" type="ORF">PRUPE_4G266800</name>
</gene>
<proteinExistence type="predicted"/>
<dbReference type="AlphaFoldDB" id="A0A251PRH3"/>
<keyword evidence="2" id="KW-1185">Reference proteome</keyword>
<dbReference type="Proteomes" id="UP000006882">
    <property type="component" value="Chromosome G4"/>
</dbReference>
<organism evidence="1 2">
    <name type="scientific">Prunus persica</name>
    <name type="common">Peach</name>
    <name type="synonym">Amygdalus persica</name>
    <dbReference type="NCBI Taxonomy" id="3760"/>
    <lineage>
        <taxon>Eukaryota</taxon>
        <taxon>Viridiplantae</taxon>
        <taxon>Streptophyta</taxon>
        <taxon>Embryophyta</taxon>
        <taxon>Tracheophyta</taxon>
        <taxon>Spermatophyta</taxon>
        <taxon>Magnoliopsida</taxon>
        <taxon>eudicotyledons</taxon>
        <taxon>Gunneridae</taxon>
        <taxon>Pentapetalae</taxon>
        <taxon>rosids</taxon>
        <taxon>fabids</taxon>
        <taxon>Rosales</taxon>
        <taxon>Rosaceae</taxon>
        <taxon>Amygdaloideae</taxon>
        <taxon>Amygdaleae</taxon>
        <taxon>Prunus</taxon>
    </lineage>
</organism>
<accession>A0A251PRH3</accession>
<dbReference type="Gramene" id="ONI14173">
    <property type="protein sequence ID" value="ONI14173"/>
    <property type="gene ID" value="PRUPE_4G266800"/>
</dbReference>
<evidence type="ECO:0000313" key="2">
    <source>
        <dbReference type="Proteomes" id="UP000006882"/>
    </source>
</evidence>
<dbReference type="EMBL" id="CM007654">
    <property type="protein sequence ID" value="ONI14173.1"/>
    <property type="molecule type" value="Genomic_DNA"/>
</dbReference>
<protein>
    <submittedName>
        <fullName evidence="1">Uncharacterized protein</fullName>
    </submittedName>
</protein>